<keyword evidence="2" id="KW-0479">Metal-binding</keyword>
<keyword evidence="3" id="KW-0408">Iron</keyword>
<protein>
    <recommendedName>
        <fullName evidence="4">Cytochrome c domain-containing protein</fullName>
    </recommendedName>
</protein>
<evidence type="ECO:0000259" key="4">
    <source>
        <dbReference type="PROSITE" id="PS51007"/>
    </source>
</evidence>
<gene>
    <name evidence="5" type="ORF">MNBD_GAMMA18-1802</name>
</gene>
<reference evidence="5" key="1">
    <citation type="submission" date="2018-06" db="EMBL/GenBank/DDBJ databases">
        <authorList>
            <person name="Zhirakovskaya E."/>
        </authorList>
    </citation>
    <scope>NUCLEOTIDE SEQUENCE</scope>
</reference>
<evidence type="ECO:0000256" key="1">
    <source>
        <dbReference type="ARBA" id="ARBA00022617"/>
    </source>
</evidence>
<evidence type="ECO:0000313" key="5">
    <source>
        <dbReference type="EMBL" id="VAW86311.1"/>
    </source>
</evidence>
<dbReference type="InterPro" id="IPR036909">
    <property type="entry name" value="Cyt_c-like_dom_sf"/>
</dbReference>
<dbReference type="InterPro" id="IPR030999">
    <property type="entry name" value="Thiosulf_SoxX"/>
</dbReference>
<name>A0A3B0Z432_9ZZZZ</name>
<organism evidence="5">
    <name type="scientific">hydrothermal vent metagenome</name>
    <dbReference type="NCBI Taxonomy" id="652676"/>
    <lineage>
        <taxon>unclassified sequences</taxon>
        <taxon>metagenomes</taxon>
        <taxon>ecological metagenomes</taxon>
    </lineage>
</organism>
<keyword evidence="1" id="KW-0349">Heme</keyword>
<sequence>MLNHQQIFLGLWLSISSGVLHADGQQLALDRDKGNCTACHHLPGAENSGNIGPEIKGISQKFPDIKQLQAFIRDPALSHPNTIMPPYGRHRILTESEIIEISQFIYRL</sequence>
<dbReference type="InterPro" id="IPR009056">
    <property type="entry name" value="Cyt_c-like_dom"/>
</dbReference>
<dbReference type="NCBIfam" id="TIGR04485">
    <property type="entry name" value="thiosulf_SoxX"/>
    <property type="match status" value="1"/>
</dbReference>
<proteinExistence type="predicted"/>
<accession>A0A3B0Z432</accession>
<dbReference type="PROSITE" id="PS51007">
    <property type="entry name" value="CYTC"/>
    <property type="match status" value="1"/>
</dbReference>
<feature type="domain" description="Cytochrome c" evidence="4">
    <location>
        <begin position="19"/>
        <end position="108"/>
    </location>
</feature>
<dbReference type="Pfam" id="PF00034">
    <property type="entry name" value="Cytochrom_C"/>
    <property type="match status" value="1"/>
</dbReference>
<dbReference type="GO" id="GO:0009055">
    <property type="term" value="F:electron transfer activity"/>
    <property type="evidence" value="ECO:0007669"/>
    <property type="project" value="InterPro"/>
</dbReference>
<dbReference type="SUPFAM" id="SSF46626">
    <property type="entry name" value="Cytochrome c"/>
    <property type="match status" value="1"/>
</dbReference>
<dbReference type="GO" id="GO:0046872">
    <property type="term" value="F:metal ion binding"/>
    <property type="evidence" value="ECO:0007669"/>
    <property type="project" value="UniProtKB-KW"/>
</dbReference>
<dbReference type="GO" id="GO:0020037">
    <property type="term" value="F:heme binding"/>
    <property type="evidence" value="ECO:0007669"/>
    <property type="project" value="InterPro"/>
</dbReference>
<evidence type="ECO:0000256" key="3">
    <source>
        <dbReference type="ARBA" id="ARBA00023004"/>
    </source>
</evidence>
<evidence type="ECO:0000256" key="2">
    <source>
        <dbReference type="ARBA" id="ARBA00022723"/>
    </source>
</evidence>
<dbReference type="EMBL" id="UOFP01000134">
    <property type="protein sequence ID" value="VAW86311.1"/>
    <property type="molecule type" value="Genomic_DNA"/>
</dbReference>
<dbReference type="AlphaFoldDB" id="A0A3B0Z432"/>
<dbReference type="Gene3D" id="1.10.760.10">
    <property type="entry name" value="Cytochrome c-like domain"/>
    <property type="match status" value="1"/>
</dbReference>